<dbReference type="InterPro" id="IPR017853">
    <property type="entry name" value="GH"/>
</dbReference>
<dbReference type="SUPFAM" id="SSF51445">
    <property type="entry name" value="(Trans)glycosidases"/>
    <property type="match status" value="1"/>
</dbReference>
<proteinExistence type="inferred from homology"/>
<dbReference type="PANTHER" id="PTHR30480">
    <property type="entry name" value="BETA-HEXOSAMINIDASE-RELATED"/>
    <property type="match status" value="1"/>
</dbReference>
<dbReference type="GO" id="GO:0004563">
    <property type="term" value="F:beta-N-acetylhexosaminidase activity"/>
    <property type="evidence" value="ECO:0007669"/>
    <property type="project" value="UniProtKB-EC"/>
</dbReference>
<evidence type="ECO:0000313" key="9">
    <source>
        <dbReference type="Proteomes" id="UP000287198"/>
    </source>
</evidence>
<evidence type="ECO:0000256" key="2">
    <source>
        <dbReference type="ARBA" id="ARBA00005336"/>
    </source>
</evidence>
<comment type="similarity">
    <text evidence="2">Belongs to the glycosyl hydrolase 3 family.</text>
</comment>
<organism evidence="8 9">
    <name type="scientific">Pseudidiomarina halophila</name>
    <dbReference type="NCBI Taxonomy" id="1449799"/>
    <lineage>
        <taxon>Bacteria</taxon>
        <taxon>Pseudomonadati</taxon>
        <taxon>Pseudomonadota</taxon>
        <taxon>Gammaproteobacteria</taxon>
        <taxon>Alteromonadales</taxon>
        <taxon>Idiomarinaceae</taxon>
        <taxon>Pseudidiomarina</taxon>
    </lineage>
</organism>
<evidence type="ECO:0000256" key="1">
    <source>
        <dbReference type="ARBA" id="ARBA00001231"/>
    </source>
</evidence>
<dbReference type="PROSITE" id="PS00775">
    <property type="entry name" value="GLYCOSYL_HYDROL_F3"/>
    <property type="match status" value="1"/>
</dbReference>
<evidence type="ECO:0000256" key="6">
    <source>
        <dbReference type="SAM" id="SignalP"/>
    </source>
</evidence>
<dbReference type="Pfam" id="PF00933">
    <property type="entry name" value="Glyco_hydro_3"/>
    <property type="match status" value="1"/>
</dbReference>
<dbReference type="InterPro" id="IPR019800">
    <property type="entry name" value="Glyco_hydro_3_AS"/>
</dbReference>
<evidence type="ECO:0000313" key="8">
    <source>
        <dbReference type="EMBL" id="RUO52829.1"/>
    </source>
</evidence>
<dbReference type="GO" id="GO:0005975">
    <property type="term" value="P:carbohydrate metabolic process"/>
    <property type="evidence" value="ECO:0007669"/>
    <property type="project" value="InterPro"/>
</dbReference>
<protein>
    <recommendedName>
        <fullName evidence="3">beta-N-acetylhexosaminidase</fullName>
        <ecNumber evidence="3">3.2.1.52</ecNumber>
    </recommendedName>
</protein>
<evidence type="ECO:0000259" key="7">
    <source>
        <dbReference type="Pfam" id="PF00933"/>
    </source>
</evidence>
<keyword evidence="9" id="KW-1185">Reference proteome</keyword>
<dbReference type="InterPro" id="IPR036962">
    <property type="entry name" value="Glyco_hydro_3_N_sf"/>
</dbReference>
<comment type="caution">
    <text evidence="8">The sequence shown here is derived from an EMBL/GenBank/DDBJ whole genome shotgun (WGS) entry which is preliminary data.</text>
</comment>
<comment type="catalytic activity">
    <reaction evidence="1">
        <text>Hydrolysis of terminal non-reducing N-acetyl-D-hexosamine residues in N-acetyl-beta-D-hexosaminides.</text>
        <dbReference type="EC" id="3.2.1.52"/>
    </reaction>
</comment>
<dbReference type="AlphaFoldDB" id="A0A432XVU6"/>
<keyword evidence="4" id="KW-0378">Hydrolase</keyword>
<feature type="chain" id="PRO_5019047614" description="beta-N-acetylhexosaminidase" evidence="6">
    <location>
        <begin position="20"/>
        <end position="626"/>
    </location>
</feature>
<dbReference type="PANTHER" id="PTHR30480:SF13">
    <property type="entry name" value="BETA-HEXOSAMINIDASE"/>
    <property type="match status" value="1"/>
</dbReference>
<dbReference type="EC" id="3.2.1.52" evidence="3"/>
<keyword evidence="6" id="KW-0732">Signal</keyword>
<dbReference type="Proteomes" id="UP000287198">
    <property type="component" value="Unassembled WGS sequence"/>
</dbReference>
<gene>
    <name evidence="8" type="ORF">CWI69_07240</name>
</gene>
<dbReference type="GO" id="GO:0009254">
    <property type="term" value="P:peptidoglycan turnover"/>
    <property type="evidence" value="ECO:0007669"/>
    <property type="project" value="TreeGrafter"/>
</dbReference>
<dbReference type="Gene3D" id="3.40.50.1700">
    <property type="entry name" value="Glycoside hydrolase family 3 C-terminal domain"/>
    <property type="match status" value="1"/>
</dbReference>
<feature type="signal peptide" evidence="6">
    <location>
        <begin position="1"/>
        <end position="19"/>
    </location>
</feature>
<dbReference type="Gene3D" id="3.20.20.300">
    <property type="entry name" value="Glycoside hydrolase, family 3, N-terminal domain"/>
    <property type="match status" value="1"/>
</dbReference>
<dbReference type="InterPro" id="IPR036881">
    <property type="entry name" value="Glyco_hydro_3_C_sf"/>
</dbReference>
<accession>A0A432XVU6</accession>
<feature type="domain" description="Glycoside hydrolase family 3 N-terminal" evidence="7">
    <location>
        <begin position="68"/>
        <end position="393"/>
    </location>
</feature>
<dbReference type="PROSITE" id="PS51257">
    <property type="entry name" value="PROKAR_LIPOPROTEIN"/>
    <property type="match status" value="1"/>
</dbReference>
<reference evidence="9" key="1">
    <citation type="journal article" date="2018" name="Front. Microbiol.">
        <title>Genome-Based Analysis Reveals the Taxonomy and Diversity of the Family Idiomarinaceae.</title>
        <authorList>
            <person name="Liu Y."/>
            <person name="Lai Q."/>
            <person name="Shao Z."/>
        </authorList>
    </citation>
    <scope>NUCLEOTIDE SEQUENCE [LARGE SCALE GENOMIC DNA]</scope>
    <source>
        <strain evidence="9">BH195</strain>
    </source>
</reference>
<dbReference type="OrthoDB" id="9786661at2"/>
<evidence type="ECO:0000256" key="3">
    <source>
        <dbReference type="ARBA" id="ARBA00012663"/>
    </source>
</evidence>
<dbReference type="InterPro" id="IPR001764">
    <property type="entry name" value="Glyco_hydro_3_N"/>
</dbReference>
<evidence type="ECO:0000256" key="5">
    <source>
        <dbReference type="ARBA" id="ARBA00023295"/>
    </source>
</evidence>
<evidence type="ECO:0000256" key="4">
    <source>
        <dbReference type="ARBA" id="ARBA00022801"/>
    </source>
</evidence>
<name>A0A432XVU6_9GAMM</name>
<dbReference type="EMBL" id="PIPW01000002">
    <property type="protein sequence ID" value="RUO52829.1"/>
    <property type="molecule type" value="Genomic_DNA"/>
</dbReference>
<keyword evidence="5" id="KW-0326">Glycosidase</keyword>
<sequence length="626" mass="67793">MFRTFVVFTTILFACASISACTPERRASEPLSEVRQMLGQKLMLDFRYFCNDGTPSEDCQQAVTELPPELAEVLRSGAIGGVIVFAENLETTPQIMSLIDAMQQVMRKHELPPLFIALDQEGGRVARLPDDIVTRFSGNMAIGATYPNHGTLFAERVGAGIGKAVKMLGFNLNFAPTVDVNVNPDNPVINVRSYGEDAGLVAALGQATVKAMQAQGVMSALKHFPGHGDTHVDSHTGLPRVDHDRATIDAVDLLPFKRSIASSSPPAMIMTAHIQYPQLDDTTFIATDGEPTILPATMSHKILTGVLRQELGYQGVIVTDALDMAGIAHYFDPLAATIQTFHAGADIALMPYTIRNNDDIAGFWQYFAGLERAVEDGAIDFTQLQASVARIAELKEQYGLQATGNMPLAERIENVEKRLPLAANKRLERELAAAALTKVFDQGVLPVTTNKWQLVMPDTLRCQAFRQAFAAQQPGSSVDCLSLSELPEGTPWQDWDPNATLVIGDITPHHSLAEMGGMDDLKNWRDRPSKDAQYRWIEQALTASKARQQATVVIALRAPYVLSRFAGLADAALASYDYSAYDPIDAVTGTNIHSPSVAAAVAGLLGAPTPGVLPVTVFPAETEQPQ</sequence>
<dbReference type="InterPro" id="IPR050226">
    <property type="entry name" value="NagZ_Beta-hexosaminidase"/>
</dbReference>